<dbReference type="Pfam" id="PF02151">
    <property type="entry name" value="UVR"/>
    <property type="match status" value="1"/>
</dbReference>
<dbReference type="InterPro" id="IPR001943">
    <property type="entry name" value="UVR_dom"/>
</dbReference>
<name>A0A517YCI3_9BACT</name>
<gene>
    <name evidence="2" type="ORF">ETAA8_30300</name>
</gene>
<protein>
    <submittedName>
        <fullName evidence="2">UvrB/uvrC motif protein</fullName>
    </submittedName>
</protein>
<dbReference type="Proteomes" id="UP000315017">
    <property type="component" value="Chromosome"/>
</dbReference>
<feature type="domain" description="UVR" evidence="1">
    <location>
        <begin position="229"/>
        <end position="255"/>
    </location>
</feature>
<evidence type="ECO:0000259" key="1">
    <source>
        <dbReference type="Pfam" id="PF02151"/>
    </source>
</evidence>
<keyword evidence="3" id="KW-1185">Reference proteome</keyword>
<evidence type="ECO:0000313" key="3">
    <source>
        <dbReference type="Proteomes" id="UP000315017"/>
    </source>
</evidence>
<dbReference type="KEGG" id="aagg:ETAA8_30300"/>
<evidence type="ECO:0000313" key="2">
    <source>
        <dbReference type="EMBL" id="QDU27938.1"/>
    </source>
</evidence>
<accession>A0A517YCI3</accession>
<organism evidence="2 3">
    <name type="scientific">Anatilimnocola aggregata</name>
    <dbReference type="NCBI Taxonomy" id="2528021"/>
    <lineage>
        <taxon>Bacteria</taxon>
        <taxon>Pseudomonadati</taxon>
        <taxon>Planctomycetota</taxon>
        <taxon>Planctomycetia</taxon>
        <taxon>Pirellulales</taxon>
        <taxon>Pirellulaceae</taxon>
        <taxon>Anatilimnocola</taxon>
    </lineage>
</organism>
<sequence>MMTVAASANRTGQPMARKENIDRLLRDWPYDPQGISVRKKKGDDGREVLQMRLDLGLLQLEVQGRPDGTHPEGQDTFYEHLKKKADAEGETFQMSEEECEEADREFVQYYHRRVCWLALREFESAVADADHTLALMDFCREFSPDDQWTLSHEQYRPFVLFHRTQAAALAALGEGGAEVAVEALNQGLDQIRKVFADYEAEEEYDEDELVTRLIELRESLRQHFGVGQTLQERLEEAVASEKYELAAEIRDQLAKRTNAR</sequence>
<dbReference type="AlphaFoldDB" id="A0A517YCI3"/>
<dbReference type="EMBL" id="CP036274">
    <property type="protein sequence ID" value="QDU27938.1"/>
    <property type="molecule type" value="Genomic_DNA"/>
</dbReference>
<reference evidence="2 3" key="1">
    <citation type="submission" date="2019-02" db="EMBL/GenBank/DDBJ databases">
        <title>Deep-cultivation of Planctomycetes and their phenomic and genomic characterization uncovers novel biology.</title>
        <authorList>
            <person name="Wiegand S."/>
            <person name="Jogler M."/>
            <person name="Boedeker C."/>
            <person name="Pinto D."/>
            <person name="Vollmers J."/>
            <person name="Rivas-Marin E."/>
            <person name="Kohn T."/>
            <person name="Peeters S.H."/>
            <person name="Heuer A."/>
            <person name="Rast P."/>
            <person name="Oberbeckmann S."/>
            <person name="Bunk B."/>
            <person name="Jeske O."/>
            <person name="Meyerdierks A."/>
            <person name="Storesund J.E."/>
            <person name="Kallscheuer N."/>
            <person name="Luecker S."/>
            <person name="Lage O.M."/>
            <person name="Pohl T."/>
            <person name="Merkel B.J."/>
            <person name="Hornburger P."/>
            <person name="Mueller R.-W."/>
            <person name="Bruemmer F."/>
            <person name="Labrenz M."/>
            <person name="Spormann A.M."/>
            <person name="Op den Camp H."/>
            <person name="Overmann J."/>
            <person name="Amann R."/>
            <person name="Jetten M.S.M."/>
            <person name="Mascher T."/>
            <person name="Medema M.H."/>
            <person name="Devos D.P."/>
            <person name="Kaster A.-K."/>
            <person name="Ovreas L."/>
            <person name="Rohde M."/>
            <person name="Galperin M.Y."/>
            <person name="Jogler C."/>
        </authorList>
    </citation>
    <scope>NUCLEOTIDE SEQUENCE [LARGE SCALE GENOMIC DNA]</scope>
    <source>
        <strain evidence="2 3">ETA_A8</strain>
    </source>
</reference>
<proteinExistence type="predicted"/>